<accession>A0A9W7AMD6</accession>
<protein>
    <recommendedName>
        <fullName evidence="6">Kinesin light chain</fullName>
    </recommendedName>
</protein>
<evidence type="ECO:0000256" key="2">
    <source>
        <dbReference type="ARBA" id="ARBA00022803"/>
    </source>
</evidence>
<evidence type="ECO:0000313" key="5">
    <source>
        <dbReference type="Proteomes" id="UP001162640"/>
    </source>
</evidence>
<keyword evidence="1" id="KW-0677">Repeat</keyword>
<dbReference type="PANTHER" id="PTHR45641">
    <property type="entry name" value="TETRATRICOPEPTIDE REPEAT PROTEIN (AFU_ORTHOLOGUE AFUA_6G03870)"/>
    <property type="match status" value="1"/>
</dbReference>
<dbReference type="Gene3D" id="1.25.40.10">
    <property type="entry name" value="Tetratricopeptide repeat domain"/>
    <property type="match status" value="1"/>
</dbReference>
<dbReference type="Pfam" id="PF13374">
    <property type="entry name" value="TPR_10"/>
    <property type="match status" value="1"/>
</dbReference>
<reference evidence="5" key="1">
    <citation type="journal article" date="2023" name="Commun. Biol.">
        <title>Genome analysis of Parmales, the sister group of diatoms, reveals the evolutionary specialization of diatoms from phago-mixotrophs to photoautotrophs.</title>
        <authorList>
            <person name="Ban H."/>
            <person name="Sato S."/>
            <person name="Yoshikawa S."/>
            <person name="Yamada K."/>
            <person name="Nakamura Y."/>
            <person name="Ichinomiya M."/>
            <person name="Sato N."/>
            <person name="Blanc-Mathieu R."/>
            <person name="Endo H."/>
            <person name="Kuwata A."/>
            <person name="Ogata H."/>
        </authorList>
    </citation>
    <scope>NUCLEOTIDE SEQUENCE [LARGE SCALE GENOMIC DNA]</scope>
</reference>
<dbReference type="PANTHER" id="PTHR45641:SF19">
    <property type="entry name" value="NEPHROCYSTIN-3"/>
    <property type="match status" value="1"/>
</dbReference>
<dbReference type="InterPro" id="IPR043519">
    <property type="entry name" value="NT_sf"/>
</dbReference>
<evidence type="ECO:0008006" key="6">
    <source>
        <dbReference type="Google" id="ProtNLM"/>
    </source>
</evidence>
<dbReference type="EMBL" id="BLQM01000210">
    <property type="protein sequence ID" value="GMH75606.1"/>
    <property type="molecule type" value="Genomic_DNA"/>
</dbReference>
<dbReference type="SUPFAM" id="SSF48452">
    <property type="entry name" value="TPR-like"/>
    <property type="match status" value="1"/>
</dbReference>
<sequence>MGCANTKDIGTGESSPPLEEARRPGEIRIRGLEGRLERTGSQVEMGEGGEVKVIKLMPTTKEDMTKRTGMNNLKNKINGIAAEVLPEGVLNQEKFVSFKDASEQESEAKNLTELYAEAGKVLPVFAETMRGIVERLGMGADKYPTVEGERIVDDGFEFKALTCAPLKGRKRAEEKIKDDYEGNFKCMLDLVRCSVIVETEEQLGGVLGKMLELGIVVRLKNRFANPLPTGIRDCLTNVKINGHICEVQLHLSFIIKEKGAMHEYYNFFRDKFSGASASYTDIMGKVEALGLEGGKENVEYGVSKLLKEGDLGKLRGLGDIVGKKEGFGDEALEVVVRRRIVEVIEGGGGEEGEAGKLELMDAYKELGWSCSWVEEWDDVMKYYELAKEGYEELQGAESENALGMVSKLISAAGLPGERIKMLQVLVKRMEKALGEENALTLETLNDLAVELKQTGQFEKAKEVHEKCLAGRLATYGEQHKGTLISLNNLGMVYQHGLKNNEKALECYERNLKGNEKLMGKNHPLTLVTVMNIAVIYAMKGDLQEAEIYFRKALEGNVAQLGKEHAHSKKMAKNLAQCLKLAGDIKGLEELKMEYPWLYLIEQF</sequence>
<gene>
    <name evidence="4" type="ORF">TL16_g06816</name>
</gene>
<dbReference type="SUPFAM" id="SSF81301">
    <property type="entry name" value="Nucleotidyltransferase"/>
    <property type="match status" value="1"/>
</dbReference>
<comment type="caution">
    <text evidence="4">The sequence shown here is derived from an EMBL/GenBank/DDBJ whole genome shotgun (WGS) entry which is preliminary data.</text>
</comment>
<dbReference type="Proteomes" id="UP001162640">
    <property type="component" value="Unassembled WGS sequence"/>
</dbReference>
<dbReference type="InterPro" id="IPR011990">
    <property type="entry name" value="TPR-like_helical_dom_sf"/>
</dbReference>
<evidence type="ECO:0000313" key="4">
    <source>
        <dbReference type="EMBL" id="GMH75606.1"/>
    </source>
</evidence>
<dbReference type="Pfam" id="PF13424">
    <property type="entry name" value="TPR_12"/>
    <property type="match status" value="1"/>
</dbReference>
<evidence type="ECO:0000256" key="3">
    <source>
        <dbReference type="SAM" id="MobiDB-lite"/>
    </source>
</evidence>
<keyword evidence="2" id="KW-0802">TPR repeat</keyword>
<dbReference type="AlphaFoldDB" id="A0A9W7AMD6"/>
<name>A0A9W7AMD6_9STRA</name>
<feature type="region of interest" description="Disordered" evidence="3">
    <location>
        <begin position="1"/>
        <end position="25"/>
    </location>
</feature>
<organism evidence="4 5">
    <name type="scientific">Triparma laevis f. inornata</name>
    <dbReference type="NCBI Taxonomy" id="1714386"/>
    <lineage>
        <taxon>Eukaryota</taxon>
        <taxon>Sar</taxon>
        <taxon>Stramenopiles</taxon>
        <taxon>Ochrophyta</taxon>
        <taxon>Bolidophyceae</taxon>
        <taxon>Parmales</taxon>
        <taxon>Triparmaceae</taxon>
        <taxon>Triparma</taxon>
    </lineage>
</organism>
<proteinExistence type="predicted"/>
<evidence type="ECO:0000256" key="1">
    <source>
        <dbReference type="ARBA" id="ARBA00022737"/>
    </source>
</evidence>